<evidence type="ECO:0000313" key="1">
    <source>
        <dbReference type="EMBL" id="KAJ2985534.1"/>
    </source>
</evidence>
<protein>
    <submittedName>
        <fullName evidence="1">Uncharacterized protein</fullName>
    </submittedName>
</protein>
<comment type="caution">
    <text evidence="1">The sequence shown here is derived from an EMBL/GenBank/DDBJ whole genome shotgun (WGS) entry which is preliminary data.</text>
</comment>
<accession>A0ACC1P2J3</accession>
<gene>
    <name evidence="1" type="ORF">NUW58_g5474</name>
</gene>
<dbReference type="Proteomes" id="UP001143856">
    <property type="component" value="Unassembled WGS sequence"/>
</dbReference>
<organism evidence="1 2">
    <name type="scientific">Xylaria curta</name>
    <dbReference type="NCBI Taxonomy" id="42375"/>
    <lineage>
        <taxon>Eukaryota</taxon>
        <taxon>Fungi</taxon>
        <taxon>Dikarya</taxon>
        <taxon>Ascomycota</taxon>
        <taxon>Pezizomycotina</taxon>
        <taxon>Sordariomycetes</taxon>
        <taxon>Xylariomycetidae</taxon>
        <taxon>Xylariales</taxon>
        <taxon>Xylariaceae</taxon>
        <taxon>Xylaria</taxon>
    </lineage>
</organism>
<evidence type="ECO:0000313" key="2">
    <source>
        <dbReference type="Proteomes" id="UP001143856"/>
    </source>
</evidence>
<keyword evidence="2" id="KW-1185">Reference proteome</keyword>
<dbReference type="EMBL" id="JAPDGR010001087">
    <property type="protein sequence ID" value="KAJ2985534.1"/>
    <property type="molecule type" value="Genomic_DNA"/>
</dbReference>
<reference evidence="1" key="1">
    <citation type="submission" date="2022-10" db="EMBL/GenBank/DDBJ databases">
        <title>Genome Sequence of Xylaria curta.</title>
        <authorList>
            <person name="Buettner E."/>
        </authorList>
    </citation>
    <scope>NUCLEOTIDE SEQUENCE</scope>
    <source>
        <strain evidence="1">Babe10</strain>
    </source>
</reference>
<name>A0ACC1P2J3_9PEZI</name>
<sequence length="149" mass="16008">MYTSSTVEKPTETFADNLPATLFGTSFNCAIDFGDQETSELCFGRGPEAPLASANRMAGHEDPRLVPTTCHVPATTPEPLYATIYRVRMIPAGALLPSRPYGSGWQVAYGVPVLVPRIERRLAAARAAPHQGSGPAAEFSVVLTISFRE</sequence>
<proteinExistence type="predicted"/>